<organism evidence="2 3">
    <name type="scientific">Imtechella halotolerans K1</name>
    <dbReference type="NCBI Taxonomy" id="946077"/>
    <lineage>
        <taxon>Bacteria</taxon>
        <taxon>Pseudomonadati</taxon>
        <taxon>Bacteroidota</taxon>
        <taxon>Flavobacteriia</taxon>
        <taxon>Flavobacteriales</taxon>
        <taxon>Flavobacteriaceae</taxon>
        <taxon>Imtechella</taxon>
    </lineage>
</organism>
<dbReference type="eggNOG" id="COG4085">
    <property type="taxonomic scope" value="Bacteria"/>
</dbReference>
<dbReference type="AlphaFoldDB" id="I0WJW6"/>
<evidence type="ECO:0000259" key="1">
    <source>
        <dbReference type="Pfam" id="PF18942"/>
    </source>
</evidence>
<comment type="caution">
    <text evidence="2">The sequence shown here is derived from an EMBL/GenBank/DDBJ whole genome shotgun (WGS) entry which is preliminary data.</text>
</comment>
<feature type="domain" description="DUF5689" evidence="1">
    <location>
        <begin position="278"/>
        <end position="474"/>
    </location>
</feature>
<dbReference type="RefSeq" id="WP_008236708.1">
    <property type="nucleotide sequence ID" value="NZ_AJJU01000002.1"/>
</dbReference>
<dbReference type="InterPro" id="IPR043744">
    <property type="entry name" value="DUF5689"/>
</dbReference>
<name>I0WJW6_9FLAO</name>
<dbReference type="PATRIC" id="fig|946077.3.peg.334"/>
<accession>I0WJW6</accession>
<sequence length="654" mass="71329">MKTYIFKSLFIAFSAAGVLTSCVKDDDYKIPDFACNETPLEVTKTIKEVFDVATSTAQPYNGSDVIEGYVVSSDEGGNFFKTISFQAADGSIGFSVPVDVSNLYSEFEVGRKIKVKLEDRYIQRRDNQLQIGDLYGTNIGRLPQTIYLDVLNRSCDVVEEETLVNRVSIRDISDAHLNTLIELEDVQFKDEAVGKTFYDSDNVLGGATNHHLIDNLGYEVIFRTSEFANFAQQSVPSGSGSVRGILTKFGNDYQFLARTIEDVKLGNSRFSNDRLGIGALRNMHSGSTITLNDERFIEGVVILSGYLDGSVNKGVITSRNAIIQDETGGINIFFLSSPAQKLVEGTRVKVNLDGKRLSTFNGVLQVSDVNFDTDLTSLSVGSLPTPKVVTIAELSGNKYESQLIQINNVQFNEAMQGTTYSGNKILTDCNESIALYTRSGALFSGTNIVSGNGAFVGVATSFNGTPQLYLRNLDGVVGMNGARCQEPVAFFTEDFSGGIPANWVNTTTTGTKNWSVASFSGVFYAQQSAFVSGGSPLNLVSWLITPAINMDAQQNEYIRLKIADAFQNGNPLKLMYSVDFDGNSPGTATWNEIGSDHIADLINNSGFYDNVYETTDPIDISFLNGNVYFALVYDSNAGNITTTVQFESIQLFGN</sequence>
<evidence type="ECO:0000313" key="2">
    <source>
        <dbReference type="EMBL" id="EID76682.1"/>
    </source>
</evidence>
<dbReference type="Proteomes" id="UP000005938">
    <property type="component" value="Unassembled WGS sequence"/>
</dbReference>
<evidence type="ECO:0000313" key="3">
    <source>
        <dbReference type="Proteomes" id="UP000005938"/>
    </source>
</evidence>
<proteinExistence type="predicted"/>
<gene>
    <name evidence="2" type="ORF">W5A_01625</name>
</gene>
<dbReference type="PROSITE" id="PS51257">
    <property type="entry name" value="PROKAR_LIPOPROTEIN"/>
    <property type="match status" value="1"/>
</dbReference>
<dbReference type="EMBL" id="AJJU01000002">
    <property type="protein sequence ID" value="EID76682.1"/>
    <property type="molecule type" value="Genomic_DNA"/>
</dbReference>
<reference evidence="2 3" key="1">
    <citation type="journal article" date="2012" name="J. Bacteriol.">
        <title>Genome Sequence of the Halotolerant Bacterium Imtechella halotolerans K1T.</title>
        <authorList>
            <person name="Kumar S."/>
            <person name="Vikram S."/>
            <person name="Subramanian S."/>
            <person name="Raghava G.P."/>
            <person name="Pinnaka A.K."/>
        </authorList>
    </citation>
    <scope>NUCLEOTIDE SEQUENCE [LARGE SCALE GENOMIC DNA]</scope>
    <source>
        <strain evidence="2 3">K1</strain>
    </source>
</reference>
<dbReference type="STRING" id="946077.W5A_01625"/>
<protein>
    <recommendedName>
        <fullName evidence="1">DUF5689 domain-containing protein</fullName>
    </recommendedName>
</protein>
<dbReference type="NCBIfam" id="NF038128">
    <property type="entry name" value="choice_anch_J"/>
    <property type="match status" value="1"/>
</dbReference>
<keyword evidence="3" id="KW-1185">Reference proteome</keyword>
<dbReference type="OrthoDB" id="1492759at2"/>
<dbReference type="Gene3D" id="2.60.120.200">
    <property type="match status" value="1"/>
</dbReference>
<feature type="domain" description="DUF5689" evidence="1">
    <location>
        <begin position="43"/>
        <end position="263"/>
    </location>
</feature>
<dbReference type="eggNOG" id="COG2374">
    <property type="taxonomic scope" value="Bacteria"/>
</dbReference>
<dbReference type="Pfam" id="PF18942">
    <property type="entry name" value="DUF5689"/>
    <property type="match status" value="2"/>
</dbReference>